<proteinExistence type="predicted"/>
<evidence type="ECO:0000256" key="7">
    <source>
        <dbReference type="SAM" id="SignalP"/>
    </source>
</evidence>
<keyword evidence="11" id="KW-1185">Reference proteome</keyword>
<evidence type="ECO:0000256" key="4">
    <source>
        <dbReference type="ARBA" id="ARBA00022989"/>
    </source>
</evidence>
<organism evidence="10 11">
    <name type="scientific">Hypericibacter adhaerens</name>
    <dbReference type="NCBI Taxonomy" id="2602016"/>
    <lineage>
        <taxon>Bacteria</taxon>
        <taxon>Pseudomonadati</taxon>
        <taxon>Pseudomonadota</taxon>
        <taxon>Alphaproteobacteria</taxon>
        <taxon>Rhodospirillales</taxon>
        <taxon>Dongiaceae</taxon>
        <taxon>Hypericibacter</taxon>
    </lineage>
</organism>
<dbReference type="Proteomes" id="UP000325797">
    <property type="component" value="Chromosome"/>
</dbReference>
<dbReference type="Pfam" id="PF02683">
    <property type="entry name" value="DsbD_TM"/>
    <property type="match status" value="1"/>
</dbReference>
<feature type="domain" description="Thiol:disulfide interchange protein DsbD N-terminal" evidence="9">
    <location>
        <begin position="33"/>
        <end position="149"/>
    </location>
</feature>
<evidence type="ECO:0000256" key="3">
    <source>
        <dbReference type="ARBA" id="ARBA00022748"/>
    </source>
</evidence>
<comment type="subcellular location">
    <subcellularLocation>
        <location evidence="1">Membrane</location>
        <topology evidence="1">Multi-pass membrane protein</topology>
    </subcellularLocation>
</comment>
<evidence type="ECO:0000256" key="2">
    <source>
        <dbReference type="ARBA" id="ARBA00022692"/>
    </source>
</evidence>
<keyword evidence="5 6" id="KW-0472">Membrane</keyword>
<dbReference type="GO" id="GO:0045454">
    <property type="term" value="P:cell redox homeostasis"/>
    <property type="evidence" value="ECO:0007669"/>
    <property type="project" value="TreeGrafter"/>
</dbReference>
<evidence type="ECO:0000256" key="1">
    <source>
        <dbReference type="ARBA" id="ARBA00004141"/>
    </source>
</evidence>
<evidence type="ECO:0000313" key="11">
    <source>
        <dbReference type="Proteomes" id="UP000325797"/>
    </source>
</evidence>
<dbReference type="InterPro" id="IPR035671">
    <property type="entry name" value="DsbD_gamma"/>
</dbReference>
<sequence length="700" mass="73098">MLAGLLLVLLGLAATTPALAAGASATQPQVSVELISAQQAVGQGQQIRVGLHFTLVPGWKTYWRSPGDAGYPIAVDWSGSENLAKADLLWPVPHRFTLFGLDTFGYAEEVVLPVIATLNEPGKPLSLRAHLRYLVCETVCIPYEADLALAIPAGDGLPSAQAQLIDRYYAQVPGDGRAQGLTLERISLAGSEGKPRLEILARSSLTPFADPDLIVEAPPGLYFGKPELRLSGNGAVARLSLPVGHEAGAPALPGAAVTLTLVDGIRGLERHVVLSAATQSGEGVAGLLAMIGVALLGGLLLNLMPCVLPVLSLKLLGVAGHGGGEKAHVRLSFLVSAAGVLTAFLLLAAALAGLSAAGLAIGWGIQFQQPLFLAVMALIVTLFAANLMGWFEITLPGWLGSLASDAGEIAGRAADRRSLPGYFLTGMLATLLATPCSAPFVGTAVSFALSRGASEIFVIFVAMGLGLALPYLTVAAFPAAAVALPRPGRWMIHLRRLLGLALAGTAIWLLSILAGDIGLWAVAILGALLLAIALVLALLHRLPERQRPLLWSGAALLGVAVLALPVFVSSGPSAQARTQAQSAVADGWIPFEEARIGDLVAQGRTVMVDVTADWCITCLANKTLVLDRPEIRTAFETRQVAAMRADWTRPDEAISRYLARFGRYGIPFNAVYGPKAPEGILLPELLTREAVLDALARAGG</sequence>
<evidence type="ECO:0000259" key="9">
    <source>
        <dbReference type="Pfam" id="PF11412"/>
    </source>
</evidence>
<feature type="transmembrane region" description="Helical" evidence="6">
    <location>
        <begin position="456"/>
        <end position="484"/>
    </location>
</feature>
<feature type="transmembrane region" description="Helical" evidence="6">
    <location>
        <begin position="549"/>
        <end position="568"/>
    </location>
</feature>
<evidence type="ECO:0000256" key="6">
    <source>
        <dbReference type="SAM" id="Phobius"/>
    </source>
</evidence>
<dbReference type="GO" id="GO:0017004">
    <property type="term" value="P:cytochrome complex assembly"/>
    <property type="evidence" value="ECO:0007669"/>
    <property type="project" value="UniProtKB-KW"/>
</dbReference>
<dbReference type="GO" id="GO:0015035">
    <property type="term" value="F:protein-disulfide reductase activity"/>
    <property type="evidence" value="ECO:0007669"/>
    <property type="project" value="TreeGrafter"/>
</dbReference>
<keyword evidence="4 6" id="KW-1133">Transmembrane helix</keyword>
<keyword evidence="7" id="KW-0732">Signal</keyword>
<feature type="transmembrane region" description="Helical" evidence="6">
    <location>
        <begin position="422"/>
        <end position="450"/>
    </location>
</feature>
<keyword evidence="2 6" id="KW-0812">Transmembrane</keyword>
<reference evidence="10 11" key="1">
    <citation type="submission" date="2019-08" db="EMBL/GenBank/DDBJ databases">
        <title>Hyperibacter terrae gen. nov., sp. nov. and Hyperibacter viscosus sp. nov., two new members in the family Rhodospirillaceae isolated from the rhizosphere of Hypericum perforatum.</title>
        <authorList>
            <person name="Noviana Z."/>
        </authorList>
    </citation>
    <scope>NUCLEOTIDE SEQUENCE [LARGE SCALE GENOMIC DNA]</scope>
    <source>
        <strain evidence="10 11">R5959</strain>
    </source>
</reference>
<dbReference type="InterPro" id="IPR036249">
    <property type="entry name" value="Thioredoxin-like_sf"/>
</dbReference>
<feature type="chain" id="PRO_5023876700" evidence="7">
    <location>
        <begin position="21"/>
        <end position="700"/>
    </location>
</feature>
<evidence type="ECO:0000313" key="10">
    <source>
        <dbReference type="EMBL" id="QEX20866.1"/>
    </source>
</evidence>
<dbReference type="Gene3D" id="3.40.30.10">
    <property type="entry name" value="Glutaredoxin"/>
    <property type="match status" value="1"/>
</dbReference>
<dbReference type="Pfam" id="PF11412">
    <property type="entry name" value="DsbD_N"/>
    <property type="match status" value="1"/>
</dbReference>
<evidence type="ECO:0000259" key="8">
    <source>
        <dbReference type="Pfam" id="PF02683"/>
    </source>
</evidence>
<feature type="signal peptide" evidence="7">
    <location>
        <begin position="1"/>
        <end position="20"/>
    </location>
</feature>
<dbReference type="EMBL" id="CP042582">
    <property type="protein sequence ID" value="QEX20866.1"/>
    <property type="molecule type" value="Genomic_DNA"/>
</dbReference>
<dbReference type="Pfam" id="PF13899">
    <property type="entry name" value="Thioredoxin_7"/>
    <property type="match status" value="1"/>
</dbReference>
<feature type="domain" description="Cytochrome C biogenesis protein transmembrane" evidence="8">
    <location>
        <begin position="289"/>
        <end position="511"/>
    </location>
</feature>
<dbReference type="RefSeq" id="WP_225309098.1">
    <property type="nucleotide sequence ID" value="NZ_CP042582.1"/>
</dbReference>
<feature type="transmembrane region" description="Helical" evidence="6">
    <location>
        <begin position="496"/>
        <end position="514"/>
    </location>
</feature>
<feature type="transmembrane region" description="Helical" evidence="6">
    <location>
        <begin position="371"/>
        <end position="391"/>
    </location>
</feature>
<dbReference type="KEGG" id="hadh:FRZ61_07860"/>
<accession>A0A5J6N1S4</accession>
<dbReference type="AlphaFoldDB" id="A0A5J6N1S4"/>
<dbReference type="PANTHER" id="PTHR32234">
    <property type="entry name" value="THIOL:DISULFIDE INTERCHANGE PROTEIN DSBD"/>
    <property type="match status" value="1"/>
</dbReference>
<dbReference type="InterPro" id="IPR028250">
    <property type="entry name" value="DsbDN"/>
</dbReference>
<dbReference type="InterPro" id="IPR003834">
    <property type="entry name" value="Cyt_c_assmbl_TM_dom"/>
</dbReference>
<dbReference type="PANTHER" id="PTHR32234:SF3">
    <property type="entry name" value="SUPPRESSION OF COPPER SENSITIVITY PROTEIN"/>
    <property type="match status" value="1"/>
</dbReference>
<dbReference type="SUPFAM" id="SSF52833">
    <property type="entry name" value="Thioredoxin-like"/>
    <property type="match status" value="1"/>
</dbReference>
<feature type="transmembrane region" description="Helical" evidence="6">
    <location>
        <begin position="332"/>
        <end position="365"/>
    </location>
</feature>
<feature type="transmembrane region" description="Helical" evidence="6">
    <location>
        <begin position="520"/>
        <end position="542"/>
    </location>
</feature>
<gene>
    <name evidence="10" type="ORF">FRZ61_07860</name>
</gene>
<protein>
    <submittedName>
        <fullName evidence="10">Suppressor for copper-sensitivity B</fullName>
    </submittedName>
</protein>
<feature type="transmembrane region" description="Helical" evidence="6">
    <location>
        <begin position="284"/>
        <end position="311"/>
    </location>
</feature>
<keyword evidence="3" id="KW-0201">Cytochrome c-type biogenesis</keyword>
<dbReference type="GO" id="GO:0016020">
    <property type="term" value="C:membrane"/>
    <property type="evidence" value="ECO:0007669"/>
    <property type="project" value="UniProtKB-SubCell"/>
</dbReference>
<evidence type="ECO:0000256" key="5">
    <source>
        <dbReference type="ARBA" id="ARBA00023136"/>
    </source>
</evidence>
<name>A0A5J6N1S4_9PROT</name>
<dbReference type="CDD" id="cd02953">
    <property type="entry name" value="DsbDgamma"/>
    <property type="match status" value="1"/>
</dbReference>